<dbReference type="Proteomes" id="UP000447873">
    <property type="component" value="Unassembled WGS sequence"/>
</dbReference>
<name>A0A8H3VEH5_VENIN</name>
<dbReference type="AlphaFoldDB" id="A0A8H3VEH5"/>
<proteinExistence type="predicted"/>
<protein>
    <submittedName>
        <fullName evidence="1">Uncharacterized protein</fullName>
    </submittedName>
</protein>
<evidence type="ECO:0000313" key="1">
    <source>
        <dbReference type="EMBL" id="KAE9986460.1"/>
    </source>
</evidence>
<evidence type="ECO:0000313" key="2">
    <source>
        <dbReference type="Proteomes" id="UP000447873"/>
    </source>
</evidence>
<dbReference type="EMBL" id="WNWS01000030">
    <property type="protein sequence ID" value="KAE9986460.1"/>
    <property type="molecule type" value="Genomic_DNA"/>
</dbReference>
<comment type="caution">
    <text evidence="1">The sequence shown here is derived from an EMBL/GenBank/DDBJ whole genome shotgun (WGS) entry which is preliminary data.</text>
</comment>
<organism evidence="1 2">
    <name type="scientific">Venturia inaequalis</name>
    <name type="common">Apple scab fungus</name>
    <dbReference type="NCBI Taxonomy" id="5025"/>
    <lineage>
        <taxon>Eukaryota</taxon>
        <taxon>Fungi</taxon>
        <taxon>Dikarya</taxon>
        <taxon>Ascomycota</taxon>
        <taxon>Pezizomycotina</taxon>
        <taxon>Dothideomycetes</taxon>
        <taxon>Pleosporomycetidae</taxon>
        <taxon>Venturiales</taxon>
        <taxon>Venturiaceae</taxon>
        <taxon>Venturia</taxon>
    </lineage>
</organism>
<gene>
    <name evidence="1" type="ORF">EG328_005686</name>
</gene>
<sequence length="490" mass="56361">MVTRNYLCLQFLRLLPWSLKPKKGWYYRSQATRLLQSIDKVLRFQTRASKMTNTAGDLRQRLAAHAKQYDKAYQQSLAVLKNQSKTLESFKKNSKRDAVITFFNALEKLYKTGMTPEGLKKLFQSFLDDKSPSEQAEHHALRSRARLSIKKKDPHVSFLAGATAMVLDDCSLASGSTYRSAFHLQNLERNNERKMKKQPDLAAPPEVFRRAVELLAAILHQFRAHTTRNVYEDISEKDGKLFFAKPLLTRDGDFLWTAFPFANVATSKDIEAISSTDGCWDSLNQLAPIILFVLKDICVALEVQAIVLTRSSFPRPTQPTFINSRGGKNEQEVDNHHYIIRSTLNNGQVFAIDLTGAQYGWHETIVPWKEYVERIETTMNTCSLDIMRDMSICNDHVDFSGYQPRALYLLHSIEEAEREVVEVIEVRLKRWLRENDMSIVDFLNQTERMQNSELLRSVVDGVENLLCDFKKQGKNFYAYDRDGFAFLTNG</sequence>
<reference evidence="1 2" key="1">
    <citation type="submission" date="2018-12" db="EMBL/GenBank/DDBJ databases">
        <title>Venturia inaequalis Genome Resource.</title>
        <authorList>
            <person name="Lichtner F.J."/>
        </authorList>
    </citation>
    <scope>NUCLEOTIDE SEQUENCE [LARGE SCALE GENOMIC DNA]</scope>
    <source>
        <strain evidence="1 2">120213</strain>
    </source>
</reference>
<accession>A0A8H3VEH5</accession>